<keyword evidence="1" id="KW-1133">Transmembrane helix</keyword>
<keyword evidence="3" id="KW-1185">Reference proteome</keyword>
<feature type="transmembrane region" description="Helical" evidence="1">
    <location>
        <begin position="25"/>
        <end position="48"/>
    </location>
</feature>
<dbReference type="EMBL" id="CP133592">
    <property type="protein sequence ID" value="WMW24735.1"/>
    <property type="molecule type" value="Genomic_DNA"/>
</dbReference>
<dbReference type="InterPro" id="IPR055713">
    <property type="entry name" value="DUF7289"/>
</dbReference>
<evidence type="ECO:0000256" key="1">
    <source>
        <dbReference type="SAM" id="Phobius"/>
    </source>
</evidence>
<evidence type="ECO:0000313" key="3">
    <source>
        <dbReference type="Proteomes" id="UP001182908"/>
    </source>
</evidence>
<proteinExistence type="predicted"/>
<accession>A0AA51UJU4</accession>
<keyword evidence="1" id="KW-0472">Membrane</keyword>
<name>A0AA51UJU4_9EURY</name>
<gene>
    <name evidence="2" type="ORF">RE474_11685</name>
</gene>
<dbReference type="GeneID" id="84233388"/>
<protein>
    <submittedName>
        <fullName evidence="2">Uncharacterized protein</fullName>
    </submittedName>
</protein>
<evidence type="ECO:0000313" key="2">
    <source>
        <dbReference type="EMBL" id="WMW24735.1"/>
    </source>
</evidence>
<keyword evidence="1" id="KW-0812">Transmembrane</keyword>
<dbReference type="AlphaFoldDB" id="A0AA51UJU4"/>
<dbReference type="RefSeq" id="WP_309310543.1">
    <property type="nucleotide sequence ID" value="NZ_CP133592.1"/>
</dbReference>
<reference evidence="2 3" key="1">
    <citation type="submission" date="2023-08" db="EMBL/GenBank/DDBJ databases">
        <title>Methanolobus mangrovi sp. nov. and Methanolobus sediminis sp. nov, two novel methylotrophic methanogens isolated from mangrove sediments in China.</title>
        <authorList>
            <person name="Zhou J."/>
        </authorList>
    </citation>
    <scope>NUCLEOTIDE SEQUENCE [LARGE SCALE GENOMIC DNA]</scope>
    <source>
        <strain evidence="2 3">FTZ6</strain>
    </source>
</reference>
<dbReference type="Proteomes" id="UP001182908">
    <property type="component" value="Chromosome"/>
</dbReference>
<sequence length="309" mass="33948">MSKKESVSCQRRHTDLREFLASEQAISAAVSAVLLFGIVVSVITLVYVQYIPEWKTSAEQSHMDDVFYDMSGMKNELDVLSGFTRTDPSTSLSVSVPIKMGGGSLPIFSPGKSSGRLAINEDDFGISIVGTTPGIDYNSDSLLRGLGTVSYKSDNNYFVDQKYVYEGGALILAQESYSLMRLGPQMDIRRTDNSSNITVEFNVIDLIGPIKAISSNSIEEVNFRTNGSDSLYWDGVMFTDMTMTIQTSYPASWESYFETLADAAGIDAAEYSVSSNDTAVVFFLEGSFGEDIRINVTKTFFDARLNLLS</sequence>
<dbReference type="KEGG" id="mseb:RE474_11685"/>
<dbReference type="Pfam" id="PF23960">
    <property type="entry name" value="DUF7289"/>
    <property type="match status" value="1"/>
</dbReference>
<organism evidence="2 3">
    <name type="scientific">Methanolobus sediminis</name>
    <dbReference type="NCBI Taxonomy" id="3072978"/>
    <lineage>
        <taxon>Archaea</taxon>
        <taxon>Methanobacteriati</taxon>
        <taxon>Methanobacteriota</taxon>
        <taxon>Stenosarchaea group</taxon>
        <taxon>Methanomicrobia</taxon>
        <taxon>Methanosarcinales</taxon>
        <taxon>Methanosarcinaceae</taxon>
        <taxon>Methanolobus</taxon>
    </lineage>
</organism>